<evidence type="ECO:0008006" key="4">
    <source>
        <dbReference type="Google" id="ProtNLM"/>
    </source>
</evidence>
<evidence type="ECO:0000313" key="3">
    <source>
        <dbReference type="Proteomes" id="UP000000263"/>
    </source>
</evidence>
<feature type="transmembrane region" description="Helical" evidence="1">
    <location>
        <begin position="192"/>
        <end position="211"/>
    </location>
</feature>
<dbReference type="KEGG" id="rca:Rcas_2478"/>
<dbReference type="eggNOG" id="ENOG50340NM">
    <property type="taxonomic scope" value="Bacteria"/>
</dbReference>
<proteinExistence type="predicted"/>
<feature type="transmembrane region" description="Helical" evidence="1">
    <location>
        <begin position="247"/>
        <end position="264"/>
    </location>
</feature>
<dbReference type="Proteomes" id="UP000000263">
    <property type="component" value="Chromosome"/>
</dbReference>
<organism evidence="2 3">
    <name type="scientific">Roseiflexus castenholzii (strain DSM 13941 / HLO8)</name>
    <dbReference type="NCBI Taxonomy" id="383372"/>
    <lineage>
        <taxon>Bacteria</taxon>
        <taxon>Bacillati</taxon>
        <taxon>Chloroflexota</taxon>
        <taxon>Chloroflexia</taxon>
        <taxon>Chloroflexales</taxon>
        <taxon>Roseiflexineae</taxon>
        <taxon>Roseiflexaceae</taxon>
        <taxon>Roseiflexus</taxon>
    </lineage>
</organism>
<evidence type="ECO:0000256" key="1">
    <source>
        <dbReference type="SAM" id="Phobius"/>
    </source>
</evidence>
<feature type="transmembrane region" description="Helical" evidence="1">
    <location>
        <begin position="428"/>
        <end position="446"/>
    </location>
</feature>
<reference evidence="2 3" key="1">
    <citation type="submission" date="2007-08" db="EMBL/GenBank/DDBJ databases">
        <title>Complete sequence of Roseiflexus castenholzii DSM 13941.</title>
        <authorList>
            <consortium name="US DOE Joint Genome Institute"/>
            <person name="Copeland A."/>
            <person name="Lucas S."/>
            <person name="Lapidus A."/>
            <person name="Barry K."/>
            <person name="Glavina del Rio T."/>
            <person name="Dalin E."/>
            <person name="Tice H."/>
            <person name="Pitluck S."/>
            <person name="Thompson L.S."/>
            <person name="Brettin T."/>
            <person name="Bruce D."/>
            <person name="Detter J.C."/>
            <person name="Han C."/>
            <person name="Tapia R."/>
            <person name="Schmutz J."/>
            <person name="Larimer F."/>
            <person name="Land M."/>
            <person name="Hauser L."/>
            <person name="Kyrpides N."/>
            <person name="Mikhailova N."/>
            <person name="Bryant D.A."/>
            <person name="Hanada S."/>
            <person name="Tsukatani Y."/>
            <person name="Richardson P."/>
        </authorList>
    </citation>
    <scope>NUCLEOTIDE SEQUENCE [LARGE SCALE GENOMIC DNA]</scope>
    <source>
        <strain evidence="3">DSM 13941 / HLO8</strain>
    </source>
</reference>
<dbReference type="RefSeq" id="WP_012120982.1">
    <property type="nucleotide sequence ID" value="NC_009767.1"/>
</dbReference>
<feature type="transmembrane region" description="Helical" evidence="1">
    <location>
        <begin position="325"/>
        <end position="346"/>
    </location>
</feature>
<keyword evidence="1" id="KW-0472">Membrane</keyword>
<sequence length="1043" mass="111725">MSFIAELSLILIAAAVLCCYVGWGAARLALPPSLASFRAPLTPLIGYVVLLWSGFMLASLVLNLRWTVAVILIGATVLNILTWRAEGPPQPLAWLRAQPEALIPPLLALLTGILPLLEYGYPTIIGRGWDTEAYLPMAQHLIDYSLPRIPEAPQSLLRDLVTHPPRIGLTLGFSIFHGMTMIFSGASALASFAPVIAFMRALAVLAMYVWLRATMDAGRVGSFLGATLTALTSLMLWIGYFNFGMQMSAWCLLALALTTGLAAVDDLAQRRLAAWRGALLAAIALAAIPIAYYPALVIAVPLISAAGAARLFETWRHPQPYTTPISLALAALALAGLTLAASALAVQDYFEGFSFRYSLIEPKIGPDRFIGVDEILGLTAFRLSNDGDQPPSLLIGVALLATVLPGCAALVLPHRWRNDADAGERTRLRWTLTIAAVAAALIWLRFGRPYEYGFMKGAAYTSFVIWGLTASGVERIAQWTKRTGMLLASSAALLILACTGWSQSLTVADHIRGPAIFTRDIAAFDRVAAQLPHGATVLLSGDETLTGPINGMLATMLYGKELWGRVPAAYAAQSFWSPGETPNYVVLAAREDPWPLDVGAKERWRSSAIALYEMPPDATFVLGRSESYVIAAVDPKSPASLAIWRRAGHNRVIAPNEPFTLEMPHAATLRLTLAALEAQTVMLRQGHTTTTLSLEAGVTTIKTGSSSTVQVIPTAPLALVHAVVSPTDTPTPVSTSLDITRVAWSATSEQQGDQIVLSTSLANPGNHALRYEVIIIGDTFDAPVRIARLLAAAPLEGEWRLALDLARGASEARMNGAPAPMLAADVAVNPPDGRYFGVLAIYSGGAVVAQAPLFTMTMSEGAVATFEPVFFSVETARARSDASPLPAHQRALLAGTPLMCDELRLALEQIVLERQSPPPGVTPVTPLSPGERLNVQVFWRATGDRENQDRSPMVSFQVLDDENRKWAQWDGVLGDWLPVPAWKPGAAVRQDIPLTLDAATPPGDYRLLLIVYDPSTGRPILVAGQEAAVVGKVRVAASGGIDP</sequence>
<gene>
    <name evidence="2" type="ordered locus">Rcas_2478</name>
</gene>
<name>A7NSC9_ROSCS</name>
<feature type="transmembrane region" description="Helical" evidence="1">
    <location>
        <begin position="40"/>
        <end position="57"/>
    </location>
</feature>
<dbReference type="OrthoDB" id="137681at2"/>
<accession>A7NSC9</accession>
<protein>
    <recommendedName>
        <fullName evidence="4">Glycosyltransferase RgtA/B/C/D-like domain-containing protein</fullName>
    </recommendedName>
</protein>
<keyword evidence="1" id="KW-1133">Transmembrane helix</keyword>
<keyword evidence="1" id="KW-0812">Transmembrane</keyword>
<feature type="transmembrane region" description="Helical" evidence="1">
    <location>
        <begin position="485"/>
        <end position="502"/>
    </location>
</feature>
<evidence type="ECO:0000313" key="2">
    <source>
        <dbReference type="EMBL" id="ABU58558.1"/>
    </source>
</evidence>
<feature type="transmembrane region" description="Helical" evidence="1">
    <location>
        <begin position="452"/>
        <end position="473"/>
    </location>
</feature>
<feature type="transmembrane region" description="Helical" evidence="1">
    <location>
        <begin position="64"/>
        <end position="82"/>
    </location>
</feature>
<keyword evidence="3" id="KW-1185">Reference proteome</keyword>
<feature type="transmembrane region" description="Helical" evidence="1">
    <location>
        <begin position="102"/>
        <end position="121"/>
    </location>
</feature>
<dbReference type="EMBL" id="CP000804">
    <property type="protein sequence ID" value="ABU58558.1"/>
    <property type="molecule type" value="Genomic_DNA"/>
</dbReference>
<feature type="transmembrane region" description="Helical" evidence="1">
    <location>
        <begin position="393"/>
        <end position="416"/>
    </location>
</feature>
<feature type="transmembrane region" description="Helical" evidence="1">
    <location>
        <begin position="223"/>
        <end position="241"/>
    </location>
</feature>
<dbReference type="AlphaFoldDB" id="A7NSC9"/>
<dbReference type="HOGENOM" id="CLU_012071_0_0_0"/>